<name>A0A6J7CNP0_9ZZZZ</name>
<reference evidence="1" key="1">
    <citation type="submission" date="2020-05" db="EMBL/GenBank/DDBJ databases">
        <authorList>
            <person name="Chiriac C."/>
            <person name="Salcher M."/>
            <person name="Ghai R."/>
            <person name="Kavagutti S V."/>
        </authorList>
    </citation>
    <scope>NUCLEOTIDE SEQUENCE</scope>
</reference>
<dbReference type="EMBL" id="CAFBLF010000032">
    <property type="protein sequence ID" value="CAB4859411.1"/>
    <property type="molecule type" value="Genomic_DNA"/>
</dbReference>
<evidence type="ECO:0000313" key="1">
    <source>
        <dbReference type="EMBL" id="CAB4859411.1"/>
    </source>
</evidence>
<dbReference type="AlphaFoldDB" id="A0A6J7CNP0"/>
<accession>A0A6J7CNP0</accession>
<organism evidence="1">
    <name type="scientific">freshwater metagenome</name>
    <dbReference type="NCBI Taxonomy" id="449393"/>
    <lineage>
        <taxon>unclassified sequences</taxon>
        <taxon>metagenomes</taxon>
        <taxon>ecological metagenomes</taxon>
    </lineage>
</organism>
<protein>
    <submittedName>
        <fullName evidence="1">Unannotated protein</fullName>
    </submittedName>
</protein>
<proteinExistence type="predicted"/>
<sequence length="204" mass="21533">MLLPEFKVSTQYIIPTITEAMTKSPAAPSSAKRTTLPLGGVSLVRSGRRSWRSMSVPLGLALLLSPDSTANCESPRSSAPPVAMFETGTGGVSGGLVARSARPPPTRFVIDLNAAANSPAVRNRALRSFSSPLAITMSSSGDNSGRRLRTRGAVWVTCWNAIDTEVSPVNSGVPVTISKSTTAVEYRSLRPSMMSPFACSGEKY</sequence>
<gene>
    <name evidence="1" type="ORF">UFOPK3339_00330</name>
</gene>